<evidence type="ECO:0000313" key="7">
    <source>
        <dbReference type="Proteomes" id="UP000198520"/>
    </source>
</evidence>
<dbReference type="Pfam" id="PF09685">
    <property type="entry name" value="MamF_MmsF"/>
    <property type="match status" value="1"/>
</dbReference>
<feature type="transmembrane region" description="Helical" evidence="5">
    <location>
        <begin position="95"/>
        <end position="116"/>
    </location>
</feature>
<evidence type="ECO:0000256" key="5">
    <source>
        <dbReference type="SAM" id="Phobius"/>
    </source>
</evidence>
<keyword evidence="3 5" id="KW-1133">Transmembrane helix</keyword>
<evidence type="ECO:0000313" key="6">
    <source>
        <dbReference type="EMBL" id="SFF09607.1"/>
    </source>
</evidence>
<dbReference type="OrthoDB" id="9808930at2"/>
<feature type="transmembrane region" description="Helical" evidence="5">
    <location>
        <begin position="27"/>
        <end position="50"/>
    </location>
</feature>
<comment type="subcellular location">
    <subcellularLocation>
        <location evidence="1">Membrane</location>
        <topology evidence="1">Multi-pass membrane protein</topology>
    </subcellularLocation>
</comment>
<gene>
    <name evidence="6" type="ORF">SAMN04488035_1564</name>
</gene>
<protein>
    <recommendedName>
        <fullName evidence="8">DUF4870 domain-containing protein</fullName>
    </recommendedName>
</protein>
<name>A0A1I2FXS9_9MICO</name>
<evidence type="ECO:0000256" key="4">
    <source>
        <dbReference type="ARBA" id="ARBA00023136"/>
    </source>
</evidence>
<feature type="transmembrane region" description="Helical" evidence="5">
    <location>
        <begin position="70"/>
        <end position="89"/>
    </location>
</feature>
<proteinExistence type="predicted"/>
<dbReference type="AlphaFoldDB" id="A0A1I2FXS9"/>
<keyword evidence="7" id="KW-1185">Reference proteome</keyword>
<evidence type="ECO:0000256" key="2">
    <source>
        <dbReference type="ARBA" id="ARBA00022692"/>
    </source>
</evidence>
<dbReference type="Proteomes" id="UP000198520">
    <property type="component" value="Unassembled WGS sequence"/>
</dbReference>
<keyword evidence="2 5" id="KW-0812">Transmembrane</keyword>
<evidence type="ECO:0000256" key="3">
    <source>
        <dbReference type="ARBA" id="ARBA00022989"/>
    </source>
</evidence>
<keyword evidence="4 5" id="KW-0472">Membrane</keyword>
<evidence type="ECO:0000256" key="1">
    <source>
        <dbReference type="ARBA" id="ARBA00004141"/>
    </source>
</evidence>
<accession>A0A1I2FXS9</accession>
<organism evidence="6 7">
    <name type="scientific">Flavimobilis marinus</name>
    <dbReference type="NCBI Taxonomy" id="285351"/>
    <lineage>
        <taxon>Bacteria</taxon>
        <taxon>Bacillati</taxon>
        <taxon>Actinomycetota</taxon>
        <taxon>Actinomycetes</taxon>
        <taxon>Micrococcales</taxon>
        <taxon>Jonesiaceae</taxon>
        <taxon>Flavimobilis</taxon>
    </lineage>
</organism>
<dbReference type="InterPro" id="IPR019109">
    <property type="entry name" value="MamF_MmsF"/>
</dbReference>
<dbReference type="STRING" id="285351.SAMN04488035_1564"/>
<dbReference type="RefSeq" id="WP_093376876.1">
    <property type="nucleotide sequence ID" value="NZ_BNAN01000002.1"/>
</dbReference>
<reference evidence="7" key="1">
    <citation type="submission" date="2016-10" db="EMBL/GenBank/DDBJ databases">
        <authorList>
            <person name="Varghese N."/>
            <person name="Submissions S."/>
        </authorList>
    </citation>
    <scope>NUCLEOTIDE SEQUENCE [LARGE SCALE GENOMIC DNA]</scope>
    <source>
        <strain evidence="7">DSM 19083</strain>
    </source>
</reference>
<sequence length="132" mass="14028">MSYSSMPPGAQPYPYGPTPMSPSDETLWSVLVHVSVFVAPILGPLLVLLILKERSAVVAHHAREALNFHLTLTIVYTALGVVTVVSLFFATPLTILLGGLVTVAGVVLPILAAVAAGKRAPYRYPAAIRLVR</sequence>
<evidence type="ECO:0008006" key="8">
    <source>
        <dbReference type="Google" id="ProtNLM"/>
    </source>
</evidence>
<dbReference type="EMBL" id="FONZ01000002">
    <property type="protein sequence ID" value="SFF09607.1"/>
    <property type="molecule type" value="Genomic_DNA"/>
</dbReference>